<keyword evidence="2" id="KW-0812">Transmembrane</keyword>
<dbReference type="Proteomes" id="UP001141259">
    <property type="component" value="Unassembled WGS sequence"/>
</dbReference>
<evidence type="ECO:0000313" key="4">
    <source>
        <dbReference type="Proteomes" id="UP001141259"/>
    </source>
</evidence>
<feature type="transmembrane region" description="Helical" evidence="2">
    <location>
        <begin position="55"/>
        <end position="78"/>
    </location>
</feature>
<keyword evidence="2" id="KW-1133">Transmembrane helix</keyword>
<sequence length="283" mass="28938">MEILPLKLFLAPLLVVASTLAGRRWGPHLTGVLVALPIVAGPILFISYRAHGADFAASAATSSLLGLVSLAVFAVVFARAAGRFGWLATSALNCAAVLVVDVLLSFVHATAPVALLITLLATTIATKSLPATKPDLPEVRRRPPSWDLPGRAVVTAGLVFAVTTAAGALGPKWTGLLAPFPVATSVVAAFVHAQHGSAATTRTMAGVLKGLYGFGAFCVLVAVLVRPLGGVAFLVGAVAAVAVQLARDSGHPAKLPPCSPRARCGRCPDCRRPSPPGTPPPPR</sequence>
<organism evidence="3 4">
    <name type="scientific">Umezawaea endophytica</name>
    <dbReference type="NCBI Taxonomy" id="1654476"/>
    <lineage>
        <taxon>Bacteria</taxon>
        <taxon>Bacillati</taxon>
        <taxon>Actinomycetota</taxon>
        <taxon>Actinomycetes</taxon>
        <taxon>Pseudonocardiales</taxon>
        <taxon>Pseudonocardiaceae</taxon>
        <taxon>Umezawaea</taxon>
    </lineage>
</organism>
<feature type="transmembrane region" description="Helical" evidence="2">
    <location>
        <begin position="214"/>
        <end position="243"/>
    </location>
</feature>
<accession>A0A9X2ZXI7</accession>
<keyword evidence="2" id="KW-0472">Membrane</keyword>
<feature type="transmembrane region" description="Helical" evidence="2">
    <location>
        <begin position="176"/>
        <end position="194"/>
    </location>
</feature>
<dbReference type="AlphaFoldDB" id="A0A9X2ZXI7"/>
<reference evidence="3" key="1">
    <citation type="submission" date="2022-08" db="EMBL/GenBank/DDBJ databases">
        <authorList>
            <person name="Tistechok S."/>
            <person name="Samborskyy M."/>
            <person name="Roman I."/>
        </authorList>
    </citation>
    <scope>NUCLEOTIDE SEQUENCE</scope>
    <source>
        <strain evidence="3">DSM 103496</strain>
    </source>
</reference>
<gene>
    <name evidence="3" type="ORF">NZH93_00815</name>
</gene>
<evidence type="ECO:0000256" key="1">
    <source>
        <dbReference type="SAM" id="MobiDB-lite"/>
    </source>
</evidence>
<feature type="transmembrane region" description="Helical" evidence="2">
    <location>
        <begin position="150"/>
        <end position="169"/>
    </location>
</feature>
<dbReference type="EMBL" id="JANYMP010000001">
    <property type="protein sequence ID" value="MCS7475379.1"/>
    <property type="molecule type" value="Genomic_DNA"/>
</dbReference>
<protein>
    <submittedName>
        <fullName evidence="3">Uncharacterized protein</fullName>
    </submittedName>
</protein>
<evidence type="ECO:0000256" key="2">
    <source>
        <dbReference type="SAM" id="Phobius"/>
    </source>
</evidence>
<dbReference type="RefSeq" id="WP_259620899.1">
    <property type="nucleotide sequence ID" value="NZ_JANYMP010000001.1"/>
</dbReference>
<comment type="caution">
    <text evidence="3">The sequence shown here is derived from an EMBL/GenBank/DDBJ whole genome shotgun (WGS) entry which is preliminary data.</text>
</comment>
<keyword evidence="4" id="KW-1185">Reference proteome</keyword>
<name>A0A9X2ZXI7_9PSEU</name>
<evidence type="ECO:0000313" key="3">
    <source>
        <dbReference type="EMBL" id="MCS7475379.1"/>
    </source>
</evidence>
<feature type="compositionally biased region" description="Pro residues" evidence="1">
    <location>
        <begin position="273"/>
        <end position="283"/>
    </location>
</feature>
<feature type="region of interest" description="Disordered" evidence="1">
    <location>
        <begin position="261"/>
        <end position="283"/>
    </location>
</feature>
<proteinExistence type="predicted"/>
<feature type="transmembrane region" description="Helical" evidence="2">
    <location>
        <begin position="31"/>
        <end position="48"/>
    </location>
</feature>